<dbReference type="PANTHER" id="PTHR31003:SF3">
    <property type="entry name" value="HOMEODOMAIN-LIKE SUPERFAMILY PROTEIN-RELATED"/>
    <property type="match status" value="1"/>
</dbReference>
<dbReference type="GO" id="GO:0003677">
    <property type="term" value="F:DNA binding"/>
    <property type="evidence" value="ECO:0007669"/>
    <property type="project" value="UniProtKB-KW"/>
</dbReference>
<dbReference type="Proteomes" id="UP001374535">
    <property type="component" value="Chromosome 5"/>
</dbReference>
<proteinExistence type="predicted"/>
<dbReference type="AlphaFoldDB" id="A0AAQ3NF91"/>
<dbReference type="Gene3D" id="1.10.10.60">
    <property type="entry name" value="Homeodomain-like"/>
    <property type="match status" value="1"/>
</dbReference>
<gene>
    <name evidence="1" type="ORF">V8G54_013695</name>
</gene>
<sequence length="120" mass="13499">MPFSTYLATEEECVVDRLSLKTPATAVKNTREGRGSRISSCRVVSSATSPMLLPQSGRKQRRCWSPELHHRFVKALEELGGSQGRRLKLYILHCICMLYGHSESSLQTDLSLESHNHVKS</sequence>
<protein>
    <submittedName>
        <fullName evidence="1">Uncharacterized protein</fullName>
    </submittedName>
</protein>
<reference evidence="1 2" key="1">
    <citation type="journal article" date="2023" name="Life. Sci Alliance">
        <title>Evolutionary insights into 3D genome organization and epigenetic landscape of Vigna mungo.</title>
        <authorList>
            <person name="Junaid A."/>
            <person name="Singh B."/>
            <person name="Bhatia S."/>
        </authorList>
    </citation>
    <scope>NUCLEOTIDE SEQUENCE [LARGE SCALE GENOMIC DNA]</scope>
    <source>
        <strain evidence="1">Urdbean</strain>
    </source>
</reference>
<dbReference type="PANTHER" id="PTHR31003">
    <property type="entry name" value="MYB FAMILY TRANSCRIPTION FACTOR"/>
    <property type="match status" value="1"/>
</dbReference>
<accession>A0AAQ3NF91</accession>
<dbReference type="InterPro" id="IPR044787">
    <property type="entry name" value="HHO5-like"/>
</dbReference>
<keyword evidence="2" id="KW-1185">Reference proteome</keyword>
<organism evidence="1 2">
    <name type="scientific">Vigna mungo</name>
    <name type="common">Black gram</name>
    <name type="synonym">Phaseolus mungo</name>
    <dbReference type="NCBI Taxonomy" id="3915"/>
    <lineage>
        <taxon>Eukaryota</taxon>
        <taxon>Viridiplantae</taxon>
        <taxon>Streptophyta</taxon>
        <taxon>Embryophyta</taxon>
        <taxon>Tracheophyta</taxon>
        <taxon>Spermatophyta</taxon>
        <taxon>Magnoliopsida</taxon>
        <taxon>eudicotyledons</taxon>
        <taxon>Gunneridae</taxon>
        <taxon>Pentapetalae</taxon>
        <taxon>rosids</taxon>
        <taxon>fabids</taxon>
        <taxon>Fabales</taxon>
        <taxon>Fabaceae</taxon>
        <taxon>Papilionoideae</taxon>
        <taxon>50 kb inversion clade</taxon>
        <taxon>NPAAA clade</taxon>
        <taxon>indigoferoid/millettioid clade</taxon>
        <taxon>Phaseoleae</taxon>
        <taxon>Vigna</taxon>
    </lineage>
</organism>
<evidence type="ECO:0000313" key="1">
    <source>
        <dbReference type="EMBL" id="WVZ09165.1"/>
    </source>
</evidence>
<dbReference type="GO" id="GO:0005634">
    <property type="term" value="C:nucleus"/>
    <property type="evidence" value="ECO:0007669"/>
    <property type="project" value="UniProtKB-SubCell"/>
</dbReference>
<evidence type="ECO:0000313" key="2">
    <source>
        <dbReference type="Proteomes" id="UP001374535"/>
    </source>
</evidence>
<name>A0AAQ3NF91_VIGMU</name>
<dbReference type="GO" id="GO:0003700">
    <property type="term" value="F:DNA-binding transcription factor activity"/>
    <property type="evidence" value="ECO:0007669"/>
    <property type="project" value="InterPro"/>
</dbReference>
<dbReference type="EMBL" id="CP144696">
    <property type="protein sequence ID" value="WVZ09165.1"/>
    <property type="molecule type" value="Genomic_DNA"/>
</dbReference>